<evidence type="ECO:0000313" key="2">
    <source>
        <dbReference type="EMBL" id="NMG19769.1"/>
    </source>
</evidence>
<evidence type="ECO:0008006" key="4">
    <source>
        <dbReference type="Google" id="ProtNLM"/>
    </source>
</evidence>
<sequence length="280" mass="29666">MKQRLRFVRRVVFVTPFIASSALGIAPSQAATFAYSEGNFNFTNINQTPLGIGTEANANTLAIGKGGMVNTLAEATATFVTGPTPPEASNFSLSKALGENKGYLGQAESEATVIGNFVVDVNTPFSFDFTTNLTLETSIDNPPAENARAAGDISFALIDTTNNTVLDFFDLTGNVETLGDNDFIAFQKSDNVTLSNPVTTSNFGGNKESATASIQGSLQRSFANETNVALVEVKRNRTRVIAPEPSTSLALLSFCSIVGLVGKAKRKAITLVRSLKESNC</sequence>
<name>A0ABX1P5X1_9CYAN</name>
<keyword evidence="1" id="KW-0732">Signal</keyword>
<keyword evidence="3" id="KW-1185">Reference proteome</keyword>
<gene>
    <name evidence="2" type="ORF">DP116_09975</name>
</gene>
<organism evidence="2 3">
    <name type="scientific">Brasilonema bromeliae SPC951</name>
    <dbReference type="NCBI Taxonomy" id="385972"/>
    <lineage>
        <taxon>Bacteria</taxon>
        <taxon>Bacillati</taxon>
        <taxon>Cyanobacteriota</taxon>
        <taxon>Cyanophyceae</taxon>
        <taxon>Nostocales</taxon>
        <taxon>Scytonemataceae</taxon>
        <taxon>Brasilonema</taxon>
        <taxon>Bromeliae group (in: Brasilonema)</taxon>
    </lineage>
</organism>
<dbReference type="RefSeq" id="WP_169155036.1">
    <property type="nucleotide sequence ID" value="NZ_CAWPJE010000023.1"/>
</dbReference>
<feature type="chain" id="PRO_5047229715" description="PEP-CTERM sorting domain-containing protein" evidence="1">
    <location>
        <begin position="31"/>
        <end position="280"/>
    </location>
</feature>
<dbReference type="EMBL" id="QMEB01000058">
    <property type="protein sequence ID" value="NMG19769.1"/>
    <property type="molecule type" value="Genomic_DNA"/>
</dbReference>
<reference evidence="2 3" key="1">
    <citation type="submission" date="2018-06" db="EMBL/GenBank/DDBJ databases">
        <title>Comparative genomics of Brasilonema spp. strains.</title>
        <authorList>
            <person name="Alvarenga D.O."/>
            <person name="Fiore M.F."/>
            <person name="Varani A.M."/>
        </authorList>
    </citation>
    <scope>NUCLEOTIDE SEQUENCE [LARGE SCALE GENOMIC DNA]</scope>
    <source>
        <strain evidence="2 3">SPC951</strain>
    </source>
</reference>
<protein>
    <recommendedName>
        <fullName evidence="4">PEP-CTERM sorting domain-containing protein</fullName>
    </recommendedName>
</protein>
<accession>A0ABX1P5X1</accession>
<feature type="signal peptide" evidence="1">
    <location>
        <begin position="1"/>
        <end position="30"/>
    </location>
</feature>
<evidence type="ECO:0000313" key="3">
    <source>
        <dbReference type="Proteomes" id="UP000718564"/>
    </source>
</evidence>
<comment type="caution">
    <text evidence="2">The sequence shown here is derived from an EMBL/GenBank/DDBJ whole genome shotgun (WGS) entry which is preliminary data.</text>
</comment>
<evidence type="ECO:0000256" key="1">
    <source>
        <dbReference type="SAM" id="SignalP"/>
    </source>
</evidence>
<proteinExistence type="predicted"/>
<dbReference type="Proteomes" id="UP000718564">
    <property type="component" value="Unassembled WGS sequence"/>
</dbReference>